<keyword evidence="3" id="KW-1185">Reference proteome</keyword>
<evidence type="ECO:0000313" key="3">
    <source>
        <dbReference type="Proteomes" id="UP000774000"/>
    </source>
</evidence>
<dbReference type="RefSeq" id="WP_204702282.1">
    <property type="nucleotide sequence ID" value="NZ_JAFBDQ010000013.1"/>
</dbReference>
<comment type="caution">
    <text evidence="2">The sequence shown here is derived from an EMBL/GenBank/DDBJ whole genome shotgun (WGS) entry which is preliminary data.</text>
</comment>
<evidence type="ECO:0000313" key="2">
    <source>
        <dbReference type="EMBL" id="MBM7557536.1"/>
    </source>
</evidence>
<dbReference type="SUPFAM" id="SSF48452">
    <property type="entry name" value="TPR-like"/>
    <property type="match status" value="1"/>
</dbReference>
<keyword evidence="1" id="KW-0812">Transmembrane</keyword>
<evidence type="ECO:0000256" key="1">
    <source>
        <dbReference type="SAM" id="Phobius"/>
    </source>
</evidence>
<dbReference type="InterPro" id="IPR011990">
    <property type="entry name" value="TPR-like_helical_dom_sf"/>
</dbReference>
<keyword evidence="1" id="KW-1133">Transmembrane helix</keyword>
<keyword evidence="1" id="KW-0472">Membrane</keyword>
<protein>
    <submittedName>
        <fullName evidence="2">Tfp pilus assembly protein PilF</fullName>
    </submittedName>
</protein>
<dbReference type="Proteomes" id="UP000774000">
    <property type="component" value="Unassembled WGS sequence"/>
</dbReference>
<name>A0A938XTN3_9FIRM</name>
<reference evidence="2" key="1">
    <citation type="submission" date="2021-01" db="EMBL/GenBank/DDBJ databases">
        <title>Genomic Encyclopedia of Type Strains, Phase IV (KMG-IV): sequencing the most valuable type-strain genomes for metagenomic binning, comparative biology and taxonomic classification.</title>
        <authorList>
            <person name="Goeker M."/>
        </authorList>
    </citation>
    <scope>NUCLEOTIDE SEQUENCE</scope>
    <source>
        <strain evidence="2">DSM 23230</strain>
    </source>
</reference>
<dbReference type="Gene3D" id="3.40.50.10610">
    <property type="entry name" value="ABC-type transport auxiliary lipoprotein component"/>
    <property type="match status" value="1"/>
</dbReference>
<dbReference type="AlphaFoldDB" id="A0A938XTN3"/>
<feature type="transmembrane region" description="Helical" evidence="1">
    <location>
        <begin position="7"/>
        <end position="27"/>
    </location>
</feature>
<proteinExistence type="predicted"/>
<organism evidence="2 3">
    <name type="scientific">Halanaerobacter jeridensis</name>
    <dbReference type="NCBI Taxonomy" id="706427"/>
    <lineage>
        <taxon>Bacteria</taxon>
        <taxon>Bacillati</taxon>
        <taxon>Bacillota</taxon>
        <taxon>Clostridia</taxon>
        <taxon>Halanaerobiales</taxon>
        <taxon>Halobacteroidaceae</taxon>
        <taxon>Halanaerobacter</taxon>
    </lineage>
</organism>
<dbReference type="GO" id="GO:0030288">
    <property type="term" value="C:outer membrane-bounded periplasmic space"/>
    <property type="evidence" value="ECO:0007669"/>
    <property type="project" value="InterPro"/>
</dbReference>
<gene>
    <name evidence="2" type="ORF">JOC47_002402</name>
</gene>
<dbReference type="EMBL" id="JAFBDQ010000013">
    <property type="protein sequence ID" value="MBM7557536.1"/>
    <property type="molecule type" value="Genomic_DNA"/>
</dbReference>
<sequence length="399" mass="45015">MRQYQKLIAIIILVFVIVTGLGIDFAQAQELSLQANNQNDAGSTNDTLTILGVVLVVGLTAKLIDSLRDKKAYQTHLEKGQQYLSDQKYALAVTELETARDNKDTKQVRSLLQQAYIGKGQSNLESQNYNLALSNFKQAQRLKNSQEVQELLQQAQEKYQQQHYQLALDYKEQGQLTAAYQEFEKVQRYGNYLDTNQLAEQVYQKLKQLKLKRLAVLDFEDTTYGYGNLGSKVASLFTGELLAKNPKFIEIIEREQLNSIVSEQKLSDASGLVDASTAQELGNILGVDYIVVAKILSADVDTDISSEYQEEYDASEGEYVDKKIYTKKREAYTQIIFKLLDVSNAKVVTSRTIKKTAIDSESYESGGDPDLISENKLFDEVLTEAVSDFADVIYQKYEI</sequence>
<dbReference type="InterPro" id="IPR005534">
    <property type="entry name" value="Curli_assmbl/transp-comp_CsgG"/>
</dbReference>
<dbReference type="Pfam" id="PF03783">
    <property type="entry name" value="CsgG"/>
    <property type="match status" value="1"/>
</dbReference>
<accession>A0A938XTN3</accession>